<proteinExistence type="predicted"/>
<comment type="caution">
    <text evidence="1">The sequence shown here is derived from an EMBL/GenBank/DDBJ whole genome shotgun (WGS) entry which is preliminary data.</text>
</comment>
<evidence type="ECO:0000313" key="1">
    <source>
        <dbReference type="EMBL" id="MPN58507.1"/>
    </source>
</evidence>
<reference evidence="1" key="1">
    <citation type="submission" date="2019-08" db="EMBL/GenBank/DDBJ databases">
        <authorList>
            <person name="Kucharzyk K."/>
            <person name="Murdoch R.W."/>
            <person name="Higgins S."/>
            <person name="Loffler F."/>
        </authorList>
    </citation>
    <scope>NUCLEOTIDE SEQUENCE</scope>
</reference>
<protein>
    <submittedName>
        <fullName evidence="1">Uncharacterized protein</fullName>
    </submittedName>
</protein>
<dbReference type="AlphaFoldDB" id="A0A645J540"/>
<accession>A0A645J540</accession>
<sequence length="105" mass="11970">MLVLVVVRTVDATVHAVIRQVKRREHHDPVAVEFLFYFLRQREDPLVDLRQLAFEQQQGFAVVDPLAEFRLSERGVDLFPVPAVLFREPDGGEDLIVVDEFPGSG</sequence>
<gene>
    <name evidence="1" type="ORF">SDC9_206212</name>
</gene>
<name>A0A645J540_9ZZZZ</name>
<dbReference type="EMBL" id="VSSQ01131268">
    <property type="protein sequence ID" value="MPN58507.1"/>
    <property type="molecule type" value="Genomic_DNA"/>
</dbReference>
<organism evidence="1">
    <name type="scientific">bioreactor metagenome</name>
    <dbReference type="NCBI Taxonomy" id="1076179"/>
    <lineage>
        <taxon>unclassified sequences</taxon>
        <taxon>metagenomes</taxon>
        <taxon>ecological metagenomes</taxon>
    </lineage>
</organism>